<feature type="domain" description="PABC" evidence="7">
    <location>
        <begin position="9"/>
        <end position="101"/>
    </location>
</feature>
<dbReference type="Pfam" id="PF00658">
    <property type="entry name" value="MLLE"/>
    <property type="match status" value="1"/>
</dbReference>
<evidence type="ECO:0000256" key="1">
    <source>
        <dbReference type="ARBA" id="ARBA00022679"/>
    </source>
</evidence>
<dbReference type="GO" id="GO:0003723">
    <property type="term" value="F:RNA binding"/>
    <property type="evidence" value="ECO:0007669"/>
    <property type="project" value="InterPro"/>
</dbReference>
<keyword evidence="9" id="KW-1185">Reference proteome</keyword>
<dbReference type="Pfam" id="PF00069">
    <property type="entry name" value="Pkinase"/>
    <property type="match status" value="1"/>
</dbReference>
<name>A0A0M0K6K4_9EUKA</name>
<feature type="domain" description="Protein kinase" evidence="6">
    <location>
        <begin position="634"/>
        <end position="862"/>
    </location>
</feature>
<dbReference type="CDD" id="cd00180">
    <property type="entry name" value="PKc"/>
    <property type="match status" value="1"/>
</dbReference>
<comment type="caution">
    <text evidence="8">The sequence shown here is derived from an EMBL/GenBank/DDBJ whole genome shotgun (WGS) entry which is preliminary data.</text>
</comment>
<dbReference type="SUPFAM" id="SSF56112">
    <property type="entry name" value="Protein kinase-like (PK-like)"/>
    <property type="match status" value="1"/>
</dbReference>
<dbReference type="PROSITE" id="PS51309">
    <property type="entry name" value="PABC"/>
    <property type="match status" value="1"/>
</dbReference>
<protein>
    <submittedName>
        <fullName evidence="8">Protein kinase</fullName>
    </submittedName>
</protein>
<dbReference type="GO" id="GO:0005524">
    <property type="term" value="F:ATP binding"/>
    <property type="evidence" value="ECO:0007669"/>
    <property type="project" value="UniProtKB-KW"/>
</dbReference>
<evidence type="ECO:0000256" key="3">
    <source>
        <dbReference type="ARBA" id="ARBA00022777"/>
    </source>
</evidence>
<dbReference type="SMART" id="SM00517">
    <property type="entry name" value="PolyA"/>
    <property type="match status" value="1"/>
</dbReference>
<dbReference type="InterPro" id="IPR050660">
    <property type="entry name" value="NEK_Ser/Thr_kinase"/>
</dbReference>
<dbReference type="PANTHER" id="PTHR43671">
    <property type="entry name" value="SERINE/THREONINE-PROTEIN KINASE NEK"/>
    <property type="match status" value="1"/>
</dbReference>
<dbReference type="Gene3D" id="1.10.510.10">
    <property type="entry name" value="Transferase(Phosphotransferase) domain 1"/>
    <property type="match status" value="1"/>
</dbReference>
<dbReference type="PROSITE" id="PS00108">
    <property type="entry name" value="PROTEIN_KINASE_ST"/>
    <property type="match status" value="1"/>
</dbReference>
<reference evidence="9" key="1">
    <citation type="journal article" date="2015" name="PLoS Genet.">
        <title>Genome Sequence and Transcriptome Analyses of Chrysochromulina tobin: Metabolic Tools for Enhanced Algal Fitness in the Prominent Order Prymnesiales (Haptophyceae).</title>
        <authorList>
            <person name="Hovde B.T."/>
            <person name="Deodato C.R."/>
            <person name="Hunsperger H.M."/>
            <person name="Ryken S.A."/>
            <person name="Yost W."/>
            <person name="Jha R.K."/>
            <person name="Patterson J."/>
            <person name="Monnat R.J. Jr."/>
            <person name="Barlow S.B."/>
            <person name="Starkenburg S.R."/>
            <person name="Cattolico R.A."/>
        </authorList>
    </citation>
    <scope>NUCLEOTIDE SEQUENCE</scope>
    <source>
        <strain evidence="9">CCMP291</strain>
    </source>
</reference>
<evidence type="ECO:0000256" key="4">
    <source>
        <dbReference type="ARBA" id="ARBA00022840"/>
    </source>
</evidence>
<gene>
    <name evidence="8" type="ORF">Ctob_011113</name>
</gene>
<dbReference type="SMART" id="SM00220">
    <property type="entry name" value="S_TKc"/>
    <property type="match status" value="1"/>
</dbReference>
<keyword evidence="1" id="KW-0808">Transferase</keyword>
<dbReference type="PROSITE" id="PS50011">
    <property type="entry name" value="PROTEIN_KINASE_DOM"/>
    <property type="match status" value="1"/>
</dbReference>
<dbReference type="InterPro" id="IPR008271">
    <property type="entry name" value="Ser/Thr_kinase_AS"/>
</dbReference>
<feature type="coiled-coil region" evidence="5">
    <location>
        <begin position="106"/>
        <end position="135"/>
    </location>
</feature>
<sequence length="1071" mass="115671">MLPIVGMRFHLLGHNYDLCQAEYDKLSAAEKGQYEAIPPPVGGFMGVANGAPSEVQPVRARKITGMLLEMGNGELLHLLKSPEALKAKVMEAVSVLEMHASGFAEAEAFDQRREAERREAERREAEVEAAVASQDVVALRQLMHASAHHDADGSQRRAPTAALPAHLHRAAYTLLLRHALDSPDPPMDAVDRADAEGSAAAQIEYALRGFTGDSYDLITRGVLRLHEITHLQARRPARGGWQAAWSEAHTLLGQLCDSAGTSMGGSASSAAALSVSLASEHGLTELIALLRAAEEDGELTTNDDLAAATAAAEQQSQTSRAQLQRCQQALAQCSAADADAIGARDRARAAHVASLQAARTALMRASRCATASELTAACRRAEAAAETATTAVPTTAVLGLAGQDLAPSALKELLTPSVLRDALASFDAFVADARAARLIASAGTAAAIVADPTNGLRNFDEHAACPRAQLVHVGFLVAAKLRTRVAALRGASVSCGQMAAEQSTEEDVGRRASVIVDEHRTRLQQAREAAEEAADEYAEANLKYKRAQRKHSSTADTGALKSAEEDLERARAALHVAKAALKTSRQQLYLDLRSFPELATLVPEGLPAELLSIEAPINTLQQYQGPDGTRPLDPLNDKISADGARHPVYRGMLNGSAVVLKEYPVTHVSIRVCYKEVVLMRRLHHPGVLEVQQLFQEGDKLYLQMPYMEGGTLRSWCGAAERRPTARALCAVLYQLTSVVAHVHQQRCVHRDIKPENVLMDASGRPRLADFEISLDQTSAITETLTTRGTPGTRLYMAPELLRVPGAVATAASDMYALGVSFEQVAPDELNATHLAQLIGSMKAEAPAARPTAVQALQHPYFAALFATERGVSCAICLDPFTVDTGAECDGGAHYVCHGCLATYVRTELDSVQENDARLEEHRARGGRIRCPLHGHGACTHSYADQALARELAPELFAEYRAAQDAGVEQRLWEDAQLEIQRRVLEHQERQAREHQAMHDRSVLAEGLRRLMPNARQCGGCGRGPVDHYACTDLQAHHGQPMGRGRISNACQQCGWFRARIAEWPPWDGRI</sequence>
<dbReference type="InterPro" id="IPR002004">
    <property type="entry name" value="PABP_HYD_C"/>
</dbReference>
<evidence type="ECO:0000256" key="2">
    <source>
        <dbReference type="ARBA" id="ARBA00022741"/>
    </source>
</evidence>
<dbReference type="InterPro" id="IPR011009">
    <property type="entry name" value="Kinase-like_dom_sf"/>
</dbReference>
<evidence type="ECO:0000259" key="6">
    <source>
        <dbReference type="PROSITE" id="PS50011"/>
    </source>
</evidence>
<dbReference type="Proteomes" id="UP000037460">
    <property type="component" value="Unassembled WGS sequence"/>
</dbReference>
<keyword evidence="3 8" id="KW-0418">Kinase</keyword>
<keyword evidence="4" id="KW-0067">ATP-binding</keyword>
<dbReference type="InterPro" id="IPR000719">
    <property type="entry name" value="Prot_kinase_dom"/>
</dbReference>
<evidence type="ECO:0000313" key="9">
    <source>
        <dbReference type="Proteomes" id="UP000037460"/>
    </source>
</evidence>
<dbReference type="PANTHER" id="PTHR43671:SF85">
    <property type="entry name" value="KINASE, PUTATIVE-RELATED"/>
    <property type="match status" value="1"/>
</dbReference>
<evidence type="ECO:0000256" key="5">
    <source>
        <dbReference type="SAM" id="Coils"/>
    </source>
</evidence>
<dbReference type="Gene3D" id="1.10.1900.10">
    <property type="entry name" value="c-terminal domain of poly(a) binding protein"/>
    <property type="match status" value="1"/>
</dbReference>
<dbReference type="AlphaFoldDB" id="A0A0M0K6K4"/>
<evidence type="ECO:0000259" key="7">
    <source>
        <dbReference type="PROSITE" id="PS51309"/>
    </source>
</evidence>
<proteinExistence type="predicted"/>
<dbReference type="EMBL" id="JWZX01001355">
    <property type="protein sequence ID" value="KOO34008.1"/>
    <property type="molecule type" value="Genomic_DNA"/>
</dbReference>
<dbReference type="Gene3D" id="3.30.40.10">
    <property type="entry name" value="Zinc/RING finger domain, C3HC4 (zinc finger)"/>
    <property type="match status" value="1"/>
</dbReference>
<evidence type="ECO:0000313" key="8">
    <source>
        <dbReference type="EMBL" id="KOO34008.1"/>
    </source>
</evidence>
<accession>A0A0M0K6K4</accession>
<dbReference type="InterPro" id="IPR013083">
    <property type="entry name" value="Znf_RING/FYVE/PHD"/>
</dbReference>
<dbReference type="OrthoDB" id="10009520at2759"/>
<dbReference type="GO" id="GO:0004674">
    <property type="term" value="F:protein serine/threonine kinase activity"/>
    <property type="evidence" value="ECO:0007669"/>
    <property type="project" value="TreeGrafter"/>
</dbReference>
<organism evidence="8 9">
    <name type="scientific">Chrysochromulina tobinii</name>
    <dbReference type="NCBI Taxonomy" id="1460289"/>
    <lineage>
        <taxon>Eukaryota</taxon>
        <taxon>Haptista</taxon>
        <taxon>Haptophyta</taxon>
        <taxon>Prymnesiophyceae</taxon>
        <taxon>Prymnesiales</taxon>
        <taxon>Chrysochromulinaceae</taxon>
        <taxon>Chrysochromulina</taxon>
    </lineage>
</organism>
<feature type="coiled-coil region" evidence="5">
    <location>
        <begin position="516"/>
        <end position="587"/>
    </location>
</feature>
<keyword evidence="2" id="KW-0547">Nucleotide-binding</keyword>
<dbReference type="InterPro" id="IPR036053">
    <property type="entry name" value="PABP-dom"/>
</dbReference>
<keyword evidence="5" id="KW-0175">Coiled coil</keyword>
<dbReference type="SUPFAM" id="SSF63570">
    <property type="entry name" value="PABC (PABP) domain"/>
    <property type="match status" value="1"/>
</dbReference>